<keyword evidence="2" id="KW-1185">Reference proteome</keyword>
<keyword evidence="1" id="KW-0812">Transmembrane</keyword>
<keyword evidence="1" id="KW-0472">Membrane</keyword>
<protein>
    <submittedName>
        <fullName evidence="3">Uncharacterized protein</fullName>
    </submittedName>
</protein>
<name>A0A915L1K6_ROMCU</name>
<keyword evidence="1" id="KW-1133">Transmembrane helix</keyword>
<accession>A0A915L1K6</accession>
<evidence type="ECO:0000313" key="2">
    <source>
        <dbReference type="Proteomes" id="UP000887565"/>
    </source>
</evidence>
<dbReference type="AlphaFoldDB" id="A0A915L1K6"/>
<evidence type="ECO:0000256" key="1">
    <source>
        <dbReference type="SAM" id="Phobius"/>
    </source>
</evidence>
<evidence type="ECO:0000313" key="3">
    <source>
        <dbReference type="WBParaSite" id="nRc.2.0.1.t43638-RA"/>
    </source>
</evidence>
<sequence>MLFFLPKADQSVMIKHEFPNQTFPVTRLLPILVYEPDKQAFRIKPRFLIKWKVSRKQSDKLNAHCFRFFGIYYVMLVEFSIVVASYWRYKFWKIETFPF</sequence>
<reference evidence="3" key="1">
    <citation type="submission" date="2022-11" db="UniProtKB">
        <authorList>
            <consortium name="WormBaseParasite"/>
        </authorList>
    </citation>
    <scope>IDENTIFICATION</scope>
</reference>
<dbReference type="Proteomes" id="UP000887565">
    <property type="component" value="Unplaced"/>
</dbReference>
<organism evidence="2 3">
    <name type="scientific">Romanomermis culicivorax</name>
    <name type="common">Nematode worm</name>
    <dbReference type="NCBI Taxonomy" id="13658"/>
    <lineage>
        <taxon>Eukaryota</taxon>
        <taxon>Metazoa</taxon>
        <taxon>Ecdysozoa</taxon>
        <taxon>Nematoda</taxon>
        <taxon>Enoplea</taxon>
        <taxon>Dorylaimia</taxon>
        <taxon>Mermithida</taxon>
        <taxon>Mermithoidea</taxon>
        <taxon>Mermithidae</taxon>
        <taxon>Romanomermis</taxon>
    </lineage>
</organism>
<proteinExistence type="predicted"/>
<feature type="transmembrane region" description="Helical" evidence="1">
    <location>
        <begin position="65"/>
        <end position="89"/>
    </location>
</feature>
<dbReference type="WBParaSite" id="nRc.2.0.1.t43638-RA">
    <property type="protein sequence ID" value="nRc.2.0.1.t43638-RA"/>
    <property type="gene ID" value="nRc.2.0.1.g43638"/>
</dbReference>